<accession>A0A010ZRX5</accession>
<dbReference type="RefSeq" id="WP_157017610.1">
    <property type="nucleotide sequence ID" value="NZ_KK073874.1"/>
</dbReference>
<sequence length="230" mass="23844">MNARTGGRIGAVVGLVAVAALLTGCDQPLRNKSEANYDVTDTVRTLSVTGDAVTLDVVAGDGPVSVEEVVRYNGDKPRTSHRVTDGVLKLDSPGCRGTKACEVRYRVTVPAATALVTDVDAGKVDATGLSGRFDVRIDVGQVTADRLLSRTSDVRVNVGDVDLRYATTPDRVGVTTNTGAVSLRLPGAGPYAVRTHADVGDTDVTVPRSATSKHAVDVTVDVGQITAAST</sequence>
<dbReference type="AlphaFoldDB" id="A0A010ZRX5"/>
<name>A0A010ZRX5_9ACTN</name>
<dbReference type="HOGENOM" id="CLU_076844_2_0_11"/>
<dbReference type="OrthoDB" id="4456952at2"/>
<evidence type="ECO:0000313" key="2">
    <source>
        <dbReference type="Proteomes" id="UP000021053"/>
    </source>
</evidence>
<protein>
    <submittedName>
        <fullName evidence="1">Uncharacterized protein</fullName>
    </submittedName>
</protein>
<organism evidence="1 2">
    <name type="scientific">Cryptosporangium arvum DSM 44712</name>
    <dbReference type="NCBI Taxonomy" id="927661"/>
    <lineage>
        <taxon>Bacteria</taxon>
        <taxon>Bacillati</taxon>
        <taxon>Actinomycetota</taxon>
        <taxon>Actinomycetes</taxon>
        <taxon>Cryptosporangiales</taxon>
        <taxon>Cryptosporangiaceae</taxon>
        <taxon>Cryptosporangium</taxon>
    </lineage>
</organism>
<dbReference type="EMBL" id="JFBT01000001">
    <property type="protein sequence ID" value="EXG81404.1"/>
    <property type="molecule type" value="Genomic_DNA"/>
</dbReference>
<evidence type="ECO:0000313" key="1">
    <source>
        <dbReference type="EMBL" id="EXG81404.1"/>
    </source>
</evidence>
<proteinExistence type="predicted"/>
<comment type="caution">
    <text evidence="1">The sequence shown here is derived from an EMBL/GenBank/DDBJ whole genome shotgun (WGS) entry which is preliminary data.</text>
</comment>
<gene>
    <name evidence="1" type="ORF">CryarDRAFT_2518</name>
</gene>
<keyword evidence="2" id="KW-1185">Reference proteome</keyword>
<dbReference type="PROSITE" id="PS51257">
    <property type="entry name" value="PROKAR_LIPOPROTEIN"/>
    <property type="match status" value="1"/>
</dbReference>
<dbReference type="Proteomes" id="UP000021053">
    <property type="component" value="Unassembled WGS sequence"/>
</dbReference>
<reference evidence="1 2" key="1">
    <citation type="submission" date="2013-07" db="EMBL/GenBank/DDBJ databases">
        <authorList>
            <consortium name="DOE Joint Genome Institute"/>
            <person name="Eisen J."/>
            <person name="Huntemann M."/>
            <person name="Han J."/>
            <person name="Chen A."/>
            <person name="Kyrpides N."/>
            <person name="Mavromatis K."/>
            <person name="Markowitz V."/>
            <person name="Palaniappan K."/>
            <person name="Ivanova N."/>
            <person name="Schaumberg A."/>
            <person name="Pati A."/>
            <person name="Liolios K."/>
            <person name="Nordberg H.P."/>
            <person name="Cantor M.N."/>
            <person name="Hua S.X."/>
            <person name="Woyke T."/>
        </authorList>
    </citation>
    <scope>NUCLEOTIDE SEQUENCE [LARGE SCALE GENOMIC DNA]</scope>
    <source>
        <strain evidence="1 2">DSM 44712</strain>
    </source>
</reference>